<evidence type="ECO:0000256" key="1">
    <source>
        <dbReference type="SAM" id="MobiDB-lite"/>
    </source>
</evidence>
<feature type="compositionally biased region" description="Gly residues" evidence="1">
    <location>
        <begin position="1"/>
        <end position="12"/>
    </location>
</feature>
<protein>
    <recommendedName>
        <fullName evidence="2">WCX domain-containing protein</fullName>
    </recommendedName>
</protein>
<gene>
    <name evidence="3" type="ORF">GCM10009733_096870</name>
</gene>
<feature type="domain" description="WCX" evidence="2">
    <location>
        <begin position="23"/>
        <end position="82"/>
    </location>
</feature>
<evidence type="ECO:0000313" key="4">
    <source>
        <dbReference type="Proteomes" id="UP001500064"/>
    </source>
</evidence>
<comment type="caution">
    <text evidence="3">The sequence shown here is derived from an EMBL/GenBank/DDBJ whole genome shotgun (WGS) entry which is preliminary data.</text>
</comment>
<sequence>MGVGSGVAGGAQSGALSRYRPAERMAGRTQGVVEPAGPDRCVLTLRGDDPHLMAVVVAFLDVDFEVIEPVELKDRFQALGRRPLSSRI</sequence>
<reference evidence="3 4" key="1">
    <citation type="journal article" date="2019" name="Int. J. Syst. Evol. Microbiol.">
        <title>The Global Catalogue of Microorganisms (GCM) 10K type strain sequencing project: providing services to taxonomists for standard genome sequencing and annotation.</title>
        <authorList>
            <consortium name="The Broad Institute Genomics Platform"/>
            <consortium name="The Broad Institute Genome Sequencing Center for Infectious Disease"/>
            <person name="Wu L."/>
            <person name="Ma J."/>
        </authorList>
    </citation>
    <scope>NUCLEOTIDE SEQUENCE [LARGE SCALE GENOMIC DNA]</scope>
    <source>
        <strain evidence="3 4">JCM 13929</strain>
    </source>
</reference>
<dbReference type="Pfam" id="PF25583">
    <property type="entry name" value="WCX"/>
    <property type="match status" value="1"/>
</dbReference>
<accession>A0ABN2HAY5</accession>
<feature type="region of interest" description="Disordered" evidence="1">
    <location>
        <begin position="1"/>
        <end position="30"/>
    </location>
</feature>
<evidence type="ECO:0000259" key="2">
    <source>
        <dbReference type="Pfam" id="PF25583"/>
    </source>
</evidence>
<dbReference type="EMBL" id="BAAAMU010000140">
    <property type="protein sequence ID" value="GAA1684753.1"/>
    <property type="molecule type" value="Genomic_DNA"/>
</dbReference>
<evidence type="ECO:0000313" key="3">
    <source>
        <dbReference type="EMBL" id="GAA1684753.1"/>
    </source>
</evidence>
<name>A0ABN2HAY5_9ACTN</name>
<dbReference type="InterPro" id="IPR057727">
    <property type="entry name" value="WCX_dom"/>
</dbReference>
<keyword evidence="4" id="KW-1185">Reference proteome</keyword>
<dbReference type="Proteomes" id="UP001500064">
    <property type="component" value="Unassembled WGS sequence"/>
</dbReference>
<proteinExistence type="predicted"/>
<organism evidence="3 4">
    <name type="scientific">Nonomuraea maheshkhaliensis</name>
    <dbReference type="NCBI Taxonomy" id="419590"/>
    <lineage>
        <taxon>Bacteria</taxon>
        <taxon>Bacillati</taxon>
        <taxon>Actinomycetota</taxon>
        <taxon>Actinomycetes</taxon>
        <taxon>Streptosporangiales</taxon>
        <taxon>Streptosporangiaceae</taxon>
        <taxon>Nonomuraea</taxon>
    </lineage>
</organism>